<feature type="domain" description="NADP-dependent oxidoreductase" evidence="2">
    <location>
        <begin position="9"/>
        <end position="307"/>
    </location>
</feature>
<dbReference type="InterPro" id="IPR036812">
    <property type="entry name" value="NAD(P)_OxRdtase_dom_sf"/>
</dbReference>
<dbReference type="GO" id="GO:0016491">
    <property type="term" value="F:oxidoreductase activity"/>
    <property type="evidence" value="ECO:0007669"/>
    <property type="project" value="UniProtKB-KW"/>
</dbReference>
<dbReference type="PANTHER" id="PTHR43364:SF4">
    <property type="entry name" value="NAD(P)-LINKED OXIDOREDUCTASE SUPERFAMILY PROTEIN"/>
    <property type="match status" value="1"/>
</dbReference>
<sequence length="347" mass="37682">MSSPTNLPRLYLGTMTFGWDQASSYVDSAIATEMIKVFASYGHRNIDTARIYSGGACEPIVATAIQNSNVKDLLVGTKAHPSQEGGLSPAGLQSQFTTSCEALQTTSVHEYYLHQPDPSTPLLSSLRHASNLLSTGAITHLGLSNFSSSEVSHCLSLCREHSLPPPTLYQGLYNPLNRLIEPSLLPLLHSNNISFIAYNPLAGGLLTGSHTSPSSPPPGRFNKNPNYLPRFYTPPNFHALSLIKTACKNSNISLIEATYSWLLFHSSLTSSDGLLIGASNLNQLKQNLKACTDPKPLSQEVINSFDEGWDIIESSGEAFKYWRGYSSDMPGKDSLDHGSVYSANKTK</sequence>
<dbReference type="Proteomes" id="UP001165085">
    <property type="component" value="Unassembled WGS sequence"/>
</dbReference>
<dbReference type="AlphaFoldDB" id="A0A9W7B2D4"/>
<dbReference type="EMBL" id="BRXY01000250">
    <property type="protein sequence ID" value="GMH80836.1"/>
    <property type="molecule type" value="Genomic_DNA"/>
</dbReference>
<protein>
    <recommendedName>
        <fullName evidence="2">NADP-dependent oxidoreductase domain-containing protein</fullName>
    </recommendedName>
</protein>
<evidence type="ECO:0000259" key="2">
    <source>
        <dbReference type="Pfam" id="PF00248"/>
    </source>
</evidence>
<dbReference type="OrthoDB" id="2310150at2759"/>
<dbReference type="InterPro" id="IPR050523">
    <property type="entry name" value="AKR_Detox_Biosynth"/>
</dbReference>
<keyword evidence="4" id="KW-1185">Reference proteome</keyword>
<dbReference type="Gene3D" id="3.20.20.100">
    <property type="entry name" value="NADP-dependent oxidoreductase domain"/>
    <property type="match status" value="1"/>
</dbReference>
<reference evidence="4" key="1">
    <citation type="journal article" date="2023" name="Commun. Biol.">
        <title>Genome analysis of Parmales, the sister group of diatoms, reveals the evolutionary specialization of diatoms from phago-mixotrophs to photoautotrophs.</title>
        <authorList>
            <person name="Ban H."/>
            <person name="Sato S."/>
            <person name="Yoshikawa S."/>
            <person name="Yamada K."/>
            <person name="Nakamura Y."/>
            <person name="Ichinomiya M."/>
            <person name="Sato N."/>
            <person name="Blanc-Mathieu R."/>
            <person name="Endo H."/>
            <person name="Kuwata A."/>
            <person name="Ogata H."/>
        </authorList>
    </citation>
    <scope>NUCLEOTIDE SEQUENCE [LARGE SCALE GENOMIC DNA]</scope>
    <source>
        <strain evidence="4">NIES 3701</strain>
    </source>
</reference>
<dbReference type="SUPFAM" id="SSF51430">
    <property type="entry name" value="NAD(P)-linked oxidoreductase"/>
    <property type="match status" value="1"/>
</dbReference>
<dbReference type="Pfam" id="PF00248">
    <property type="entry name" value="Aldo_ket_red"/>
    <property type="match status" value="1"/>
</dbReference>
<evidence type="ECO:0000313" key="3">
    <source>
        <dbReference type="EMBL" id="GMH80836.1"/>
    </source>
</evidence>
<keyword evidence="1" id="KW-0560">Oxidoreductase</keyword>
<evidence type="ECO:0000313" key="4">
    <source>
        <dbReference type="Proteomes" id="UP001165085"/>
    </source>
</evidence>
<comment type="caution">
    <text evidence="3">The sequence shown here is derived from an EMBL/GenBank/DDBJ whole genome shotgun (WGS) entry which is preliminary data.</text>
</comment>
<organism evidence="3 4">
    <name type="scientific">Triparma strigata</name>
    <dbReference type="NCBI Taxonomy" id="1606541"/>
    <lineage>
        <taxon>Eukaryota</taxon>
        <taxon>Sar</taxon>
        <taxon>Stramenopiles</taxon>
        <taxon>Ochrophyta</taxon>
        <taxon>Bolidophyceae</taxon>
        <taxon>Parmales</taxon>
        <taxon>Triparmaceae</taxon>
        <taxon>Triparma</taxon>
    </lineage>
</organism>
<evidence type="ECO:0000256" key="1">
    <source>
        <dbReference type="ARBA" id="ARBA00023002"/>
    </source>
</evidence>
<dbReference type="InterPro" id="IPR023210">
    <property type="entry name" value="NADP_OxRdtase_dom"/>
</dbReference>
<proteinExistence type="predicted"/>
<accession>A0A9W7B2D4</accession>
<name>A0A9W7B2D4_9STRA</name>
<dbReference type="PANTHER" id="PTHR43364">
    <property type="entry name" value="NADH-SPECIFIC METHYLGLYOXAL REDUCTASE-RELATED"/>
    <property type="match status" value="1"/>
</dbReference>
<gene>
    <name evidence="3" type="ORF">TrST_g10643</name>
</gene>